<dbReference type="InterPro" id="IPR026045">
    <property type="entry name" value="Ferric-bd"/>
</dbReference>
<dbReference type="PANTHER" id="PTHR30006">
    <property type="entry name" value="THIAMINE-BINDING PERIPLASMIC PROTEIN-RELATED"/>
    <property type="match status" value="1"/>
</dbReference>
<keyword evidence="2" id="KW-0410">Iron transport</keyword>
<evidence type="ECO:0000313" key="6">
    <source>
        <dbReference type="EMBL" id="NDL67273.1"/>
    </source>
</evidence>
<evidence type="ECO:0000256" key="5">
    <source>
        <dbReference type="SAM" id="SignalP"/>
    </source>
</evidence>
<evidence type="ECO:0000256" key="1">
    <source>
        <dbReference type="ARBA" id="ARBA00008520"/>
    </source>
</evidence>
<dbReference type="EMBL" id="JAAEEH010000012">
    <property type="protein sequence ID" value="NDL67273.1"/>
    <property type="molecule type" value="Genomic_DNA"/>
</dbReference>
<dbReference type="AlphaFoldDB" id="A0A7X5HV87"/>
<protein>
    <submittedName>
        <fullName evidence="6">Fe(3+) ABC transporter substrate-binding protein</fullName>
    </submittedName>
</protein>
<dbReference type="GO" id="GO:0046872">
    <property type="term" value="F:metal ion binding"/>
    <property type="evidence" value="ECO:0007669"/>
    <property type="project" value="UniProtKB-KW"/>
</dbReference>
<proteinExistence type="inferred from homology"/>
<keyword evidence="7" id="KW-1185">Reference proteome</keyword>
<dbReference type="GO" id="GO:0006826">
    <property type="term" value="P:iron ion transport"/>
    <property type="evidence" value="ECO:0007669"/>
    <property type="project" value="UniProtKB-KW"/>
</dbReference>
<keyword evidence="2" id="KW-0406">Ion transport</keyword>
<dbReference type="RefSeq" id="WP_162369998.1">
    <property type="nucleotide sequence ID" value="NZ_JAAEEH010000012.1"/>
</dbReference>
<comment type="caution">
    <text evidence="6">The sequence shown here is derived from an EMBL/GenBank/DDBJ whole genome shotgun (WGS) entry which is preliminary data.</text>
</comment>
<dbReference type="Pfam" id="PF13416">
    <property type="entry name" value="SBP_bac_8"/>
    <property type="match status" value="1"/>
</dbReference>
<feature type="binding site" evidence="4">
    <location>
        <position position="241"/>
    </location>
    <ligand>
        <name>Fe cation</name>
        <dbReference type="ChEBI" id="CHEBI:24875"/>
    </ligand>
</feature>
<evidence type="ECO:0000256" key="4">
    <source>
        <dbReference type="PIRSR" id="PIRSR002825-1"/>
    </source>
</evidence>
<feature type="binding site" evidence="4">
    <location>
        <position position="54"/>
    </location>
    <ligand>
        <name>Fe cation</name>
        <dbReference type="ChEBI" id="CHEBI:24875"/>
    </ligand>
</feature>
<dbReference type="PANTHER" id="PTHR30006:SF15">
    <property type="entry name" value="IRON-UTILIZATION PERIPLASMIC PROTEIN"/>
    <property type="match status" value="1"/>
</dbReference>
<evidence type="ECO:0000313" key="7">
    <source>
        <dbReference type="Proteomes" id="UP000461585"/>
    </source>
</evidence>
<dbReference type="InterPro" id="IPR006059">
    <property type="entry name" value="SBP"/>
</dbReference>
<dbReference type="CDD" id="cd13542">
    <property type="entry name" value="PBP2_FutA1_ilke"/>
    <property type="match status" value="1"/>
</dbReference>
<dbReference type="Gene3D" id="3.40.190.10">
    <property type="entry name" value="Periplasmic binding protein-like II"/>
    <property type="match status" value="2"/>
</dbReference>
<keyword evidence="4" id="KW-0408">Iron</keyword>
<evidence type="ECO:0000256" key="3">
    <source>
        <dbReference type="ARBA" id="ARBA00022729"/>
    </source>
</evidence>
<accession>A0A7X5HV87</accession>
<reference evidence="6 7" key="1">
    <citation type="submission" date="2020-01" db="EMBL/GenBank/DDBJ databases">
        <title>Anaeroalcalibacter tamaniensis gen. nov., sp. nov., moderately halophilic strictly anaerobic fermenter bacterium from mud volcano of Taman peninsula.</title>
        <authorList>
            <person name="Frolova A."/>
            <person name="Merkel A.Y."/>
            <person name="Slobodkin A.I."/>
        </authorList>
    </citation>
    <scope>NUCLEOTIDE SEQUENCE [LARGE SCALE GENOMIC DNA]</scope>
    <source>
        <strain evidence="6 7">F-3ap</strain>
    </source>
</reference>
<evidence type="ECO:0000256" key="2">
    <source>
        <dbReference type="ARBA" id="ARBA00022496"/>
    </source>
</evidence>
<keyword evidence="3 5" id="KW-0732">Signal</keyword>
<dbReference type="SUPFAM" id="SSF53850">
    <property type="entry name" value="Periplasmic binding protein-like II"/>
    <property type="match status" value="1"/>
</dbReference>
<feature type="chain" id="PRO_5038636201" evidence="5">
    <location>
        <begin position="25"/>
        <end position="360"/>
    </location>
</feature>
<feature type="binding site" evidence="4">
    <location>
        <position position="242"/>
    </location>
    <ligand>
        <name>Fe cation</name>
        <dbReference type="ChEBI" id="CHEBI:24875"/>
    </ligand>
</feature>
<gene>
    <name evidence="6" type="ORF">GXN74_05920</name>
</gene>
<comment type="similarity">
    <text evidence="1">Belongs to the bacterial solute-binding protein 1 family.</text>
</comment>
<dbReference type="GO" id="GO:0030288">
    <property type="term" value="C:outer membrane-bounded periplasmic space"/>
    <property type="evidence" value="ECO:0007669"/>
    <property type="project" value="TreeGrafter"/>
</dbReference>
<sequence length="360" mass="38528">MIRFKTIRALASALLAAGILAGCAGNSTPTSQVEAGKSAAPADAGVVNLYTDRHYDTDDALYAKFKEETGITVNVVKGKSDELIERLKTEGADTEADLFVTADAGRLQRAKEADVLQAFGSQAVKDAVPENLRDADDHWTGLTKRARVIVYAKDRVDPATLSTYAALAGPAWKGRVLVRGADSIYNQTLVASFLELDGEEETGAWVQGIVANMAQDPQGGDRDQAKAVVAGVGDVAIMNTYYLGLMLKSSDPEEVKVAESVGVFFPDQEGDGTHINVSGAGIVKASRNKGNAEKLLEFLTSPAVQKLYAEENAEYPVVPGVEPSEFLQGLGGFKEQGVPLHRLGELNREAVQLLNRYGWK</sequence>
<dbReference type="Proteomes" id="UP000461585">
    <property type="component" value="Unassembled WGS sequence"/>
</dbReference>
<dbReference type="PROSITE" id="PS51257">
    <property type="entry name" value="PROKAR_LIPOPROTEIN"/>
    <property type="match status" value="1"/>
</dbReference>
<feature type="signal peptide" evidence="5">
    <location>
        <begin position="1"/>
        <end position="24"/>
    </location>
</feature>
<organism evidence="6 7">
    <name type="scientific">Anaerotalea alkaliphila</name>
    <dbReference type="NCBI Taxonomy" id="2662126"/>
    <lineage>
        <taxon>Bacteria</taxon>
        <taxon>Bacillati</taxon>
        <taxon>Bacillota</taxon>
        <taxon>Clostridia</taxon>
        <taxon>Eubacteriales</taxon>
        <taxon>Anaerotalea</taxon>
    </lineage>
</organism>
<name>A0A7X5HV87_9FIRM</name>
<keyword evidence="4" id="KW-0479">Metal-binding</keyword>
<keyword evidence="2" id="KW-0813">Transport</keyword>
<dbReference type="PIRSF" id="PIRSF002825">
    <property type="entry name" value="CfbpA"/>
    <property type="match status" value="1"/>
</dbReference>